<proteinExistence type="inferred from homology"/>
<dbReference type="OrthoDB" id="621570at2"/>
<evidence type="ECO:0000256" key="1">
    <source>
        <dbReference type="ARBA" id="ARBA00004442"/>
    </source>
</evidence>
<evidence type="ECO:0000256" key="5">
    <source>
        <dbReference type="ARBA" id="ARBA00023237"/>
    </source>
</evidence>
<evidence type="ECO:0000259" key="6">
    <source>
        <dbReference type="Pfam" id="PF07980"/>
    </source>
</evidence>
<keyword evidence="4" id="KW-0472">Membrane</keyword>
<evidence type="ECO:0000256" key="2">
    <source>
        <dbReference type="ARBA" id="ARBA00006275"/>
    </source>
</evidence>
<dbReference type="EMBL" id="QOVN01000004">
    <property type="protein sequence ID" value="RXG29004.1"/>
    <property type="molecule type" value="Genomic_DNA"/>
</dbReference>
<keyword evidence="11" id="KW-1185">Reference proteome</keyword>
<comment type="similarity">
    <text evidence="2">Belongs to the SusD family.</text>
</comment>
<keyword evidence="3" id="KW-0732">Signal</keyword>
<dbReference type="RefSeq" id="WP_072979077.1">
    <property type="nucleotide sequence ID" value="NZ_FQXT01000001.1"/>
</dbReference>
<dbReference type="Pfam" id="PF07980">
    <property type="entry name" value="SusD_RagB"/>
    <property type="match status" value="1"/>
</dbReference>
<feature type="domain" description="RagB/SusD" evidence="6">
    <location>
        <begin position="425"/>
        <end position="548"/>
    </location>
</feature>
<dbReference type="PROSITE" id="PS51257">
    <property type="entry name" value="PROKAR_LIPOPROTEIN"/>
    <property type="match status" value="1"/>
</dbReference>
<protein>
    <submittedName>
        <fullName evidence="9">SusD family protein</fullName>
    </submittedName>
    <submittedName>
        <fullName evidence="8">SusD-like starch-binding protein associating with outer membrane</fullName>
    </submittedName>
</protein>
<reference evidence="10" key="1">
    <citation type="submission" date="2016-11" db="EMBL/GenBank/DDBJ databases">
        <authorList>
            <person name="Varghese N."/>
            <person name="Submissions S."/>
        </authorList>
    </citation>
    <scope>NUCLEOTIDE SEQUENCE [LARGE SCALE GENOMIC DNA]</scope>
    <source>
        <strain evidence="10">DSM 19859</strain>
    </source>
</reference>
<comment type="subcellular location">
    <subcellularLocation>
        <location evidence="1">Cell outer membrane</location>
    </subcellularLocation>
</comment>
<feature type="domain" description="SusD-like N-terminal" evidence="7">
    <location>
        <begin position="89"/>
        <end position="221"/>
    </location>
</feature>
<evidence type="ECO:0000259" key="7">
    <source>
        <dbReference type="Pfam" id="PF14322"/>
    </source>
</evidence>
<reference evidence="9" key="2">
    <citation type="submission" date="2016-11" db="EMBL/GenBank/DDBJ databases">
        <authorList>
            <person name="Jaros S."/>
            <person name="Januszkiewicz K."/>
            <person name="Wedrychowicz H."/>
        </authorList>
    </citation>
    <scope>NUCLEOTIDE SEQUENCE [LARGE SCALE GENOMIC DNA]</scope>
    <source>
        <strain evidence="9">DSM 19859</strain>
    </source>
</reference>
<organism evidence="9 10">
    <name type="scientific">Leeuwenhoekiella palythoae</name>
    <dbReference type="NCBI Taxonomy" id="573501"/>
    <lineage>
        <taxon>Bacteria</taxon>
        <taxon>Pseudomonadati</taxon>
        <taxon>Bacteroidota</taxon>
        <taxon>Flavobacteriia</taxon>
        <taxon>Flavobacteriales</taxon>
        <taxon>Flavobacteriaceae</taxon>
        <taxon>Leeuwenhoekiella</taxon>
    </lineage>
</organism>
<reference evidence="8 11" key="3">
    <citation type="submission" date="2018-07" db="EMBL/GenBank/DDBJ databases">
        <title>Leeuwenhoekiella genomics.</title>
        <authorList>
            <person name="Tahon G."/>
            <person name="Willems A."/>
        </authorList>
    </citation>
    <scope>NUCLEOTIDE SEQUENCE [LARGE SCALE GENOMIC DNA]</scope>
    <source>
        <strain evidence="8 11">LMG 24856</strain>
    </source>
</reference>
<dbReference type="STRING" id="573501.SAMN04487999_0009"/>
<dbReference type="SUPFAM" id="SSF48452">
    <property type="entry name" value="TPR-like"/>
    <property type="match status" value="1"/>
</dbReference>
<dbReference type="Proteomes" id="UP000184240">
    <property type="component" value="Unassembled WGS sequence"/>
</dbReference>
<gene>
    <name evidence="8" type="ORF">DSM01_2467</name>
    <name evidence="9" type="ORF">SAMN04487999_0009</name>
</gene>
<evidence type="ECO:0000256" key="3">
    <source>
        <dbReference type="ARBA" id="ARBA00022729"/>
    </source>
</evidence>
<keyword evidence="5" id="KW-0998">Cell outer membrane</keyword>
<evidence type="ECO:0000313" key="11">
    <source>
        <dbReference type="Proteomes" id="UP000290037"/>
    </source>
</evidence>
<dbReference type="GO" id="GO:0009279">
    <property type="term" value="C:cell outer membrane"/>
    <property type="evidence" value="ECO:0007669"/>
    <property type="project" value="UniProtKB-SubCell"/>
</dbReference>
<accession>A0A1M5SBS2</accession>
<dbReference type="Proteomes" id="UP000290037">
    <property type="component" value="Unassembled WGS sequence"/>
</dbReference>
<sequence>MKTIFKLLFITVILVSCEVERFPYDSIASEELLSGEGGIEAATLGNYAILKGDADGNGFAPQFHRIAEYPGDNVALSGTTTDALFYSYNYNNLATSGRVNNFWTSGYQAIVGCNKMIELTTEGESEETDQLIGENYYLRAYAYFQLVNVFGRPYNQGRDNLGVPLKLTSLIDDLPDRATVGEIYDQVVSDLLKAESLMTVNKSNSYATKEAAQALLSRVYLYMEENQEAIDYAEKVIASGRYSLLSTDELPNYTRINPDDNSETIFCFKFLEESDYNHGYYTVGSLYANILGSGWGEMYASNDFLDLLRKNPTDKRLEFIDPQYSTDANGDLIPAVYWVNENYQYVFRQTFEQGNETYFTDNGNDYLISSEVIGPQTLYYFTTIAGDKQYVIKDFDMVKRNGYPKFFILKCSLQDDVPQLWSPVVSRLAEMYLNRAEAYAKLNQVGNALNDINTIRTRAGITTYNDASEFPEGMTILDIVLQERRMELAYEGHRKFDVFRNGRTMNRRYPGTHLNGNNPYYEIQPSEDRVIEYIPEAQINVQPSLIQND</sequence>
<dbReference type="Pfam" id="PF14322">
    <property type="entry name" value="SusD-like_3"/>
    <property type="match status" value="1"/>
</dbReference>
<dbReference type="AlphaFoldDB" id="A0A1M5SBS2"/>
<dbReference type="EMBL" id="FQXT01000001">
    <property type="protein sequence ID" value="SHH36037.1"/>
    <property type="molecule type" value="Genomic_DNA"/>
</dbReference>
<dbReference type="CDD" id="cd08977">
    <property type="entry name" value="SusD"/>
    <property type="match status" value="1"/>
</dbReference>
<evidence type="ECO:0000313" key="10">
    <source>
        <dbReference type="Proteomes" id="UP000184240"/>
    </source>
</evidence>
<evidence type="ECO:0000313" key="8">
    <source>
        <dbReference type="EMBL" id="RXG29004.1"/>
    </source>
</evidence>
<evidence type="ECO:0000256" key="4">
    <source>
        <dbReference type="ARBA" id="ARBA00023136"/>
    </source>
</evidence>
<dbReference type="InterPro" id="IPR033985">
    <property type="entry name" value="SusD-like_N"/>
</dbReference>
<dbReference type="InterPro" id="IPR012944">
    <property type="entry name" value="SusD_RagB_dom"/>
</dbReference>
<dbReference type="InterPro" id="IPR011990">
    <property type="entry name" value="TPR-like_helical_dom_sf"/>
</dbReference>
<name>A0A1M5SBS2_9FLAO</name>
<evidence type="ECO:0000313" key="9">
    <source>
        <dbReference type="EMBL" id="SHH36037.1"/>
    </source>
</evidence>
<dbReference type="Gene3D" id="1.25.40.390">
    <property type="match status" value="1"/>
</dbReference>